<feature type="transmembrane region" description="Helical" evidence="1">
    <location>
        <begin position="126"/>
        <end position="152"/>
    </location>
</feature>
<dbReference type="Proteomes" id="UP000198398">
    <property type="component" value="Chromosome"/>
</dbReference>
<dbReference type="AlphaFoldDB" id="A0A220UDG8"/>
<organism evidence="2 3">
    <name type="scientific">Brachybacterium avium</name>
    <dbReference type="NCBI Taxonomy" id="2017485"/>
    <lineage>
        <taxon>Bacteria</taxon>
        <taxon>Bacillati</taxon>
        <taxon>Actinomycetota</taxon>
        <taxon>Actinomycetes</taxon>
        <taxon>Micrococcales</taxon>
        <taxon>Dermabacteraceae</taxon>
        <taxon>Brachybacterium</taxon>
    </lineage>
</organism>
<dbReference type="OrthoDB" id="5147139at2"/>
<protein>
    <submittedName>
        <fullName evidence="2">Uncharacterized protein</fullName>
    </submittedName>
</protein>
<gene>
    <name evidence="2" type="ORF">CFK39_10540</name>
</gene>
<feature type="transmembrane region" description="Helical" evidence="1">
    <location>
        <begin position="29"/>
        <end position="45"/>
    </location>
</feature>
<keyword evidence="1" id="KW-0472">Membrane</keyword>
<reference evidence="3" key="1">
    <citation type="submission" date="2017-07" db="EMBL/GenBank/DDBJ databases">
        <title>Brachybacterium sp. VR2415.</title>
        <authorList>
            <person name="Tak E.J."/>
            <person name="Bae J.-W."/>
        </authorList>
    </citation>
    <scope>NUCLEOTIDE SEQUENCE [LARGE SCALE GENOMIC DNA]</scope>
    <source>
        <strain evidence="3">VR2415</strain>
    </source>
</reference>
<accession>A0A220UDG8</accession>
<keyword evidence="1" id="KW-0812">Transmembrane</keyword>
<evidence type="ECO:0000313" key="3">
    <source>
        <dbReference type="Proteomes" id="UP000198398"/>
    </source>
</evidence>
<keyword evidence="1" id="KW-1133">Transmembrane helix</keyword>
<keyword evidence="3" id="KW-1185">Reference proteome</keyword>
<proteinExistence type="predicted"/>
<evidence type="ECO:0000256" key="1">
    <source>
        <dbReference type="SAM" id="Phobius"/>
    </source>
</evidence>
<dbReference type="RefSeq" id="WP_089065418.1">
    <property type="nucleotide sequence ID" value="NZ_CP022316.1"/>
</dbReference>
<feature type="transmembrane region" description="Helical" evidence="1">
    <location>
        <begin position="293"/>
        <end position="315"/>
    </location>
</feature>
<feature type="transmembrane region" description="Helical" evidence="1">
    <location>
        <begin position="261"/>
        <end position="281"/>
    </location>
</feature>
<feature type="transmembrane region" description="Helical" evidence="1">
    <location>
        <begin position="164"/>
        <end position="185"/>
    </location>
</feature>
<feature type="transmembrane region" description="Helical" evidence="1">
    <location>
        <begin position="335"/>
        <end position="358"/>
    </location>
</feature>
<sequence>MLPLLLAAVLSALLLYVAAVILLDVPISSVLTVIGLAAALLLWRLPRGGLLIADAVVLSLVGLVLYLAGLDLITFCLAGIVGALALRRYTRGWLYLATGAVALASGSSSITMALNEGLVPRLFTEAVPWINLHLPVLVLGLVMTGIALVFLAVGTWKLALHLDVLALALLVAAAAHLAAGVLGFVSMNLPMMLAELFPNVYSFDEDSLAMTSSMIAMLQMNSKAVLMGALIPLAAVVAAIVRLARQPRISLRGAPLEPTSMLVAGLTAVTLAVPGLLLLVLSRIGDDNPGQIILPFVIDGAGLALWIVAVIAWWRHTEVVRDQYAPGGDMTSTDLAVTLLLAAAPGLLAVLGIALEFIP</sequence>
<name>A0A220UDG8_9MICO</name>
<evidence type="ECO:0000313" key="2">
    <source>
        <dbReference type="EMBL" id="ASK66177.1"/>
    </source>
</evidence>
<dbReference type="KEGG" id="brv:CFK39_10540"/>
<feature type="transmembrane region" description="Helical" evidence="1">
    <location>
        <begin position="57"/>
        <end position="86"/>
    </location>
</feature>
<dbReference type="EMBL" id="CP022316">
    <property type="protein sequence ID" value="ASK66177.1"/>
    <property type="molecule type" value="Genomic_DNA"/>
</dbReference>
<feature type="transmembrane region" description="Helical" evidence="1">
    <location>
        <begin position="224"/>
        <end position="241"/>
    </location>
</feature>
<feature type="transmembrane region" description="Helical" evidence="1">
    <location>
        <begin position="92"/>
        <end position="114"/>
    </location>
</feature>